<keyword evidence="3" id="KW-1185">Reference proteome</keyword>
<evidence type="ECO:0000313" key="2">
    <source>
        <dbReference type="EMBL" id="GIG52394.1"/>
    </source>
</evidence>
<gene>
    <name evidence="2" type="ORF">Dsi01nite_104350</name>
</gene>
<feature type="compositionally biased region" description="Polar residues" evidence="1">
    <location>
        <begin position="199"/>
        <end position="208"/>
    </location>
</feature>
<proteinExistence type="predicted"/>
<protein>
    <submittedName>
        <fullName evidence="2">Uncharacterized protein</fullName>
    </submittedName>
</protein>
<name>A0A919PYF9_9ACTN</name>
<dbReference type="AlphaFoldDB" id="A0A919PYF9"/>
<accession>A0A919PYF9</accession>
<reference evidence="2" key="1">
    <citation type="submission" date="2021-01" db="EMBL/GenBank/DDBJ databases">
        <title>Whole genome shotgun sequence of Dactylosporangium siamense NBRC 106093.</title>
        <authorList>
            <person name="Komaki H."/>
            <person name="Tamura T."/>
        </authorList>
    </citation>
    <scope>NUCLEOTIDE SEQUENCE</scope>
    <source>
        <strain evidence="2">NBRC 106093</strain>
    </source>
</reference>
<feature type="region of interest" description="Disordered" evidence="1">
    <location>
        <begin position="188"/>
        <end position="208"/>
    </location>
</feature>
<dbReference type="EMBL" id="BONQ01000178">
    <property type="protein sequence ID" value="GIG52394.1"/>
    <property type="molecule type" value="Genomic_DNA"/>
</dbReference>
<evidence type="ECO:0000313" key="3">
    <source>
        <dbReference type="Proteomes" id="UP000660611"/>
    </source>
</evidence>
<comment type="caution">
    <text evidence="2">The sequence shown here is derived from an EMBL/GenBank/DDBJ whole genome shotgun (WGS) entry which is preliminary data.</text>
</comment>
<sequence>MGALATWPANAPPTVLNYIEQPGRGAIVIYQAQSSLIYCIVGPAVKEGPEPQEFITDDGSLGIALGVRDGSQWLPGPILLEIARSTDRNGGYIDAAGRVSERVARVVLDDGAGHQSTARLAGGTFVVFSDGRTNPGAGVLISYDSSGAEIDRRPANDQPEGHCYTDPAGKLVNPTSNYRFELAYRSNQGRCDPAEPWSRRNSTAPTPQ</sequence>
<organism evidence="2 3">
    <name type="scientific">Dactylosporangium siamense</name>
    <dbReference type="NCBI Taxonomy" id="685454"/>
    <lineage>
        <taxon>Bacteria</taxon>
        <taxon>Bacillati</taxon>
        <taxon>Actinomycetota</taxon>
        <taxon>Actinomycetes</taxon>
        <taxon>Micromonosporales</taxon>
        <taxon>Micromonosporaceae</taxon>
        <taxon>Dactylosporangium</taxon>
    </lineage>
</organism>
<dbReference type="Proteomes" id="UP000660611">
    <property type="component" value="Unassembled WGS sequence"/>
</dbReference>
<evidence type="ECO:0000256" key="1">
    <source>
        <dbReference type="SAM" id="MobiDB-lite"/>
    </source>
</evidence>